<feature type="signal peptide" evidence="2">
    <location>
        <begin position="1"/>
        <end position="24"/>
    </location>
</feature>
<gene>
    <name evidence="3" type="ORF">B7Y86_02745</name>
</gene>
<dbReference type="AlphaFoldDB" id="A0A258HNP2"/>
<evidence type="ECO:0000313" key="4">
    <source>
        <dbReference type="Proteomes" id="UP000216147"/>
    </source>
</evidence>
<feature type="compositionally biased region" description="Basic and acidic residues" evidence="1">
    <location>
        <begin position="122"/>
        <end position="131"/>
    </location>
</feature>
<sequence>MQNSIRSFCVFLCTALLAVTTLHGMMDAQHGMAHAADWPAVALVEVDTVADQIADHVHVAPDDQSDDATPKDVDNEGPLGHGHQVGGDSHGALPGAEHPLDDGLSSRLAARTPGVAPALGDLSRDGPEYPPKRMRTVV</sequence>
<organism evidence="3 4">
    <name type="scientific">Brevundimonas subvibrioides</name>
    <dbReference type="NCBI Taxonomy" id="74313"/>
    <lineage>
        <taxon>Bacteria</taxon>
        <taxon>Pseudomonadati</taxon>
        <taxon>Pseudomonadota</taxon>
        <taxon>Alphaproteobacteria</taxon>
        <taxon>Caulobacterales</taxon>
        <taxon>Caulobacteraceae</taxon>
        <taxon>Brevundimonas</taxon>
    </lineage>
</organism>
<reference evidence="3 4" key="1">
    <citation type="submission" date="2017-03" db="EMBL/GenBank/DDBJ databases">
        <title>Lifting the veil on microbial sulfur biogeochemistry in mining wastewaters.</title>
        <authorList>
            <person name="Kantor R.S."/>
            <person name="Colenbrander Nelson T."/>
            <person name="Marshall S."/>
            <person name="Bennett D."/>
            <person name="Apte S."/>
            <person name="Camacho D."/>
            <person name="Thomas B.C."/>
            <person name="Warren L.A."/>
            <person name="Banfield J.F."/>
        </authorList>
    </citation>
    <scope>NUCLEOTIDE SEQUENCE [LARGE SCALE GENOMIC DNA]</scope>
    <source>
        <strain evidence="3">32-68-21</strain>
    </source>
</reference>
<comment type="caution">
    <text evidence="3">The sequence shown here is derived from an EMBL/GenBank/DDBJ whole genome shotgun (WGS) entry which is preliminary data.</text>
</comment>
<name>A0A258HNP2_9CAUL</name>
<protein>
    <recommendedName>
        <fullName evidence="5">Secreted protein</fullName>
    </recommendedName>
</protein>
<evidence type="ECO:0000313" key="3">
    <source>
        <dbReference type="EMBL" id="OYX58620.1"/>
    </source>
</evidence>
<keyword evidence="2" id="KW-0732">Signal</keyword>
<accession>A0A258HNP2</accession>
<proteinExistence type="predicted"/>
<feature type="region of interest" description="Disordered" evidence="1">
    <location>
        <begin position="56"/>
        <end position="138"/>
    </location>
</feature>
<dbReference type="EMBL" id="NCEQ01000002">
    <property type="protein sequence ID" value="OYX58620.1"/>
    <property type="molecule type" value="Genomic_DNA"/>
</dbReference>
<dbReference type="Proteomes" id="UP000216147">
    <property type="component" value="Unassembled WGS sequence"/>
</dbReference>
<evidence type="ECO:0000256" key="2">
    <source>
        <dbReference type="SAM" id="SignalP"/>
    </source>
</evidence>
<feature type="chain" id="PRO_5012129857" description="Secreted protein" evidence="2">
    <location>
        <begin position="25"/>
        <end position="138"/>
    </location>
</feature>
<evidence type="ECO:0000256" key="1">
    <source>
        <dbReference type="SAM" id="MobiDB-lite"/>
    </source>
</evidence>
<evidence type="ECO:0008006" key="5">
    <source>
        <dbReference type="Google" id="ProtNLM"/>
    </source>
</evidence>
<feature type="compositionally biased region" description="Gly residues" evidence="1">
    <location>
        <begin position="79"/>
        <end position="89"/>
    </location>
</feature>